<dbReference type="NCBIfam" id="TIGR02436">
    <property type="entry name" value="four helix bundle protein"/>
    <property type="match status" value="1"/>
</dbReference>
<evidence type="ECO:0000313" key="1">
    <source>
        <dbReference type="EMBL" id="MPW26116.1"/>
    </source>
</evidence>
<dbReference type="InterPro" id="IPR012657">
    <property type="entry name" value="23S_rRNA-intervening_sequence"/>
</dbReference>
<dbReference type="EMBL" id="WHNX01000014">
    <property type="protein sequence ID" value="MPW26116.1"/>
    <property type="molecule type" value="Genomic_DNA"/>
</dbReference>
<comment type="caution">
    <text evidence="1">The sequence shown here is derived from an EMBL/GenBank/DDBJ whole genome shotgun (WGS) entry which is preliminary data.</text>
</comment>
<name>A0A6A7K9P7_9FIRM</name>
<keyword evidence="2" id="KW-1185">Reference proteome</keyword>
<accession>A0A6A7K9P7</accession>
<dbReference type="Gene3D" id="1.20.1440.60">
    <property type="entry name" value="23S rRNA-intervening sequence"/>
    <property type="match status" value="1"/>
</dbReference>
<dbReference type="RefSeq" id="WP_152804436.1">
    <property type="nucleotide sequence ID" value="NZ_WHNX01000014.1"/>
</dbReference>
<gene>
    <name evidence="1" type="ORF">GC105_09965</name>
</gene>
<dbReference type="InterPro" id="IPR036583">
    <property type="entry name" value="23S_rRNA_IVS_sf"/>
</dbReference>
<protein>
    <submittedName>
        <fullName evidence="1">Four helix bundle protein</fullName>
    </submittedName>
</protein>
<proteinExistence type="predicted"/>
<evidence type="ECO:0000313" key="2">
    <source>
        <dbReference type="Proteomes" id="UP000440004"/>
    </source>
</evidence>
<sequence>MSPRFILAQSKKDFIFKMHIALKESNETKYWIIYL</sequence>
<dbReference type="SUPFAM" id="SSF158446">
    <property type="entry name" value="IVS-encoded protein-like"/>
    <property type="match status" value="1"/>
</dbReference>
<dbReference type="AlphaFoldDB" id="A0A6A7K9P7"/>
<reference evidence="1 2" key="1">
    <citation type="submission" date="2019-10" db="EMBL/GenBank/DDBJ databases">
        <title>Alkalibaculum tamaniensis sp.nov., a new alkaliphilic acetogen, isolated on methoxylated aromatics from a mud volcano.</title>
        <authorList>
            <person name="Khomyakova M.A."/>
            <person name="Merkel A.Y."/>
            <person name="Bonch-Osmolovskaya E.A."/>
            <person name="Slobodkin A.I."/>
        </authorList>
    </citation>
    <scope>NUCLEOTIDE SEQUENCE [LARGE SCALE GENOMIC DNA]</scope>
    <source>
        <strain evidence="1 2">M08DMB</strain>
    </source>
</reference>
<dbReference type="Proteomes" id="UP000440004">
    <property type="component" value="Unassembled WGS sequence"/>
</dbReference>
<organism evidence="1 2">
    <name type="scientific">Alkalibaculum sporogenes</name>
    <dbReference type="NCBI Taxonomy" id="2655001"/>
    <lineage>
        <taxon>Bacteria</taxon>
        <taxon>Bacillati</taxon>
        <taxon>Bacillota</taxon>
        <taxon>Clostridia</taxon>
        <taxon>Eubacteriales</taxon>
        <taxon>Eubacteriaceae</taxon>
        <taxon>Alkalibaculum</taxon>
    </lineage>
</organism>